<organism evidence="2 3">
    <name type="scientific">Clarias magur</name>
    <name type="common">Asian catfish</name>
    <name type="synonym">Macropteronotus magur</name>
    <dbReference type="NCBI Taxonomy" id="1594786"/>
    <lineage>
        <taxon>Eukaryota</taxon>
        <taxon>Metazoa</taxon>
        <taxon>Chordata</taxon>
        <taxon>Craniata</taxon>
        <taxon>Vertebrata</taxon>
        <taxon>Euteleostomi</taxon>
        <taxon>Actinopterygii</taxon>
        <taxon>Neopterygii</taxon>
        <taxon>Teleostei</taxon>
        <taxon>Ostariophysi</taxon>
        <taxon>Siluriformes</taxon>
        <taxon>Clariidae</taxon>
        <taxon>Clarias</taxon>
    </lineage>
</organism>
<name>A0A8J4UC27_CLAMG</name>
<gene>
    <name evidence="2" type="primary">Arpp21</name>
    <name evidence="2" type="ORF">DAT39_005743</name>
</gene>
<sequence length="61" mass="6745">MVKTSACVPPEPPQDLRRRCGHPSSVNHPEGSMNEPPGKIERRLAGQNGERRKRDGRGKGE</sequence>
<feature type="compositionally biased region" description="Basic and acidic residues" evidence="1">
    <location>
        <begin position="38"/>
        <end position="61"/>
    </location>
</feature>
<evidence type="ECO:0000313" key="3">
    <source>
        <dbReference type="Proteomes" id="UP000727407"/>
    </source>
</evidence>
<protein>
    <submittedName>
        <fullName evidence="2">cAMP-regulated phosphoprotein 21</fullName>
    </submittedName>
</protein>
<dbReference type="AlphaFoldDB" id="A0A8J4UC27"/>
<feature type="region of interest" description="Disordered" evidence="1">
    <location>
        <begin position="1"/>
        <end position="61"/>
    </location>
</feature>
<evidence type="ECO:0000313" key="2">
    <source>
        <dbReference type="EMBL" id="KAF5904568.1"/>
    </source>
</evidence>
<keyword evidence="3" id="KW-1185">Reference proteome</keyword>
<dbReference type="Proteomes" id="UP000727407">
    <property type="component" value="Unassembled WGS sequence"/>
</dbReference>
<reference evidence="2" key="1">
    <citation type="submission" date="2020-07" db="EMBL/GenBank/DDBJ databases">
        <title>Clarias magur genome sequencing, assembly and annotation.</title>
        <authorList>
            <person name="Kushwaha B."/>
            <person name="Kumar R."/>
            <person name="Das P."/>
            <person name="Joshi C.G."/>
            <person name="Kumar D."/>
            <person name="Nagpure N.S."/>
            <person name="Pandey M."/>
            <person name="Agarwal S."/>
            <person name="Srivastava S."/>
            <person name="Singh M."/>
            <person name="Sahoo L."/>
            <person name="Jayasankar P."/>
            <person name="Meher P.K."/>
            <person name="Koringa P.G."/>
            <person name="Iquebal M.A."/>
            <person name="Das S.P."/>
            <person name="Bit A."/>
            <person name="Patnaik S."/>
            <person name="Patel N."/>
            <person name="Shah T.M."/>
            <person name="Hinsu A."/>
            <person name="Jena J.K."/>
        </authorList>
    </citation>
    <scope>NUCLEOTIDE SEQUENCE</scope>
    <source>
        <strain evidence="2">CIFAMagur01</strain>
        <tissue evidence="2">Testis</tissue>
    </source>
</reference>
<proteinExistence type="predicted"/>
<dbReference type="EMBL" id="QNUK01000055">
    <property type="protein sequence ID" value="KAF5904568.1"/>
    <property type="molecule type" value="Genomic_DNA"/>
</dbReference>
<accession>A0A8J4UC27</accession>
<evidence type="ECO:0000256" key="1">
    <source>
        <dbReference type="SAM" id="MobiDB-lite"/>
    </source>
</evidence>
<comment type="caution">
    <text evidence="2">The sequence shown here is derived from an EMBL/GenBank/DDBJ whole genome shotgun (WGS) entry which is preliminary data.</text>
</comment>